<sequence length="282" mass="32065">MKPLLHLYIDESGSRRPDRKPNEQPPKHDFFAMGGLVVNEENEEDVMAAHAAFCARWDIDYPLHSVDIRHSAGNFKWLYERTPEQRQEFYADLHATIASLPVLGIACVIDRPGYNKRYAALHEGNRWKLCKTAFAICLERSARLAIARDRKLKVFAEACGPKEDRALKSYFAALRQEGMPFNPSTSAKYAPMTAEDLKGTLYDLKFKTKKSPLSQLADLLLFPMAVGGYNPEYKAYSLLVRDKKLVDCHLTAEDLPRCGIKYSCFDAQERLAEDTENKLQLA</sequence>
<evidence type="ECO:0000313" key="2">
    <source>
        <dbReference type="Proteomes" id="UP001149009"/>
    </source>
</evidence>
<name>A0A9X3B5T1_9HYPH</name>
<dbReference type="EMBL" id="JAODNV010000005">
    <property type="protein sequence ID" value="MCT8989603.1"/>
    <property type="molecule type" value="Genomic_DNA"/>
</dbReference>
<dbReference type="AlphaFoldDB" id="A0A9X3B5T1"/>
<keyword evidence="2" id="KW-1185">Reference proteome</keyword>
<dbReference type="Pfam" id="PF12686">
    <property type="entry name" value="DUF3800"/>
    <property type="match status" value="1"/>
</dbReference>
<organism evidence="1 2">
    <name type="scientific">Chelativorans petroleitrophicus</name>
    <dbReference type="NCBI Taxonomy" id="2975484"/>
    <lineage>
        <taxon>Bacteria</taxon>
        <taxon>Pseudomonadati</taxon>
        <taxon>Pseudomonadota</taxon>
        <taxon>Alphaproteobacteria</taxon>
        <taxon>Hyphomicrobiales</taxon>
        <taxon>Phyllobacteriaceae</taxon>
        <taxon>Chelativorans</taxon>
    </lineage>
</organism>
<protein>
    <submittedName>
        <fullName evidence="1">DUF3800 domain-containing protein</fullName>
    </submittedName>
</protein>
<gene>
    <name evidence="1" type="ORF">NYR54_04730</name>
</gene>
<dbReference type="Proteomes" id="UP001149009">
    <property type="component" value="Unassembled WGS sequence"/>
</dbReference>
<proteinExistence type="predicted"/>
<comment type="caution">
    <text evidence="1">The sequence shown here is derived from an EMBL/GenBank/DDBJ whole genome shotgun (WGS) entry which is preliminary data.</text>
</comment>
<evidence type="ECO:0000313" key="1">
    <source>
        <dbReference type="EMBL" id="MCT8989603.1"/>
    </source>
</evidence>
<accession>A0A9X3B5T1</accession>
<reference evidence="1" key="1">
    <citation type="submission" date="2022-08" db="EMBL/GenBank/DDBJ databases">
        <title>Chelativorans sichuanense sp. nov., a paraffin oil-degrading bacterium isolated from a mixture of oil-based drill cuttings and paddy soil.</title>
        <authorList>
            <person name="Yu J."/>
            <person name="Liu H."/>
            <person name="Chen Q."/>
        </authorList>
    </citation>
    <scope>NUCLEOTIDE SEQUENCE</scope>
    <source>
        <strain evidence="1">SCAU 2101</strain>
    </source>
</reference>
<dbReference type="InterPro" id="IPR024524">
    <property type="entry name" value="DUF3800"/>
</dbReference>
<dbReference type="RefSeq" id="WP_261514424.1">
    <property type="nucleotide sequence ID" value="NZ_JAODNV010000005.1"/>
</dbReference>